<keyword evidence="5 6" id="KW-0472">Membrane</keyword>
<evidence type="ECO:0000256" key="5">
    <source>
        <dbReference type="ARBA" id="ARBA00023136"/>
    </source>
</evidence>
<feature type="transmembrane region" description="Helical" evidence="6">
    <location>
        <begin position="240"/>
        <end position="262"/>
    </location>
</feature>
<feature type="transmembrane region" description="Helical" evidence="6">
    <location>
        <begin position="307"/>
        <end position="327"/>
    </location>
</feature>
<name>A0A134B9S6_9PORP</name>
<reference evidence="9" key="1">
    <citation type="submission" date="2016-01" db="EMBL/GenBank/DDBJ databases">
        <authorList>
            <person name="Mitreva M."/>
            <person name="Pepin K.H."/>
            <person name="Mihindukulasuriya K.A."/>
            <person name="Fulton R."/>
            <person name="Fronick C."/>
            <person name="O'Laughlin M."/>
            <person name="Miner T."/>
            <person name="Herter B."/>
            <person name="Rosa B.A."/>
            <person name="Cordes M."/>
            <person name="Tomlinson C."/>
            <person name="Wollam A."/>
            <person name="Palsikar V.B."/>
            <person name="Mardis E.R."/>
            <person name="Wilson R.K."/>
        </authorList>
    </citation>
    <scope>NUCLEOTIDE SEQUENCE [LARGE SCALE GENOMIC DNA]</scope>
    <source>
        <strain evidence="9">KA00683</strain>
    </source>
</reference>
<comment type="subcellular location">
    <subcellularLocation>
        <location evidence="1">Cell membrane</location>
        <topology evidence="1">Multi-pass membrane protein</topology>
    </subcellularLocation>
</comment>
<evidence type="ECO:0000256" key="6">
    <source>
        <dbReference type="SAM" id="Phobius"/>
    </source>
</evidence>
<evidence type="ECO:0000256" key="2">
    <source>
        <dbReference type="ARBA" id="ARBA00022475"/>
    </source>
</evidence>
<evidence type="ECO:0000313" key="9">
    <source>
        <dbReference type="Proteomes" id="UP000070224"/>
    </source>
</evidence>
<feature type="transmembrane region" description="Helical" evidence="6">
    <location>
        <begin position="359"/>
        <end position="376"/>
    </location>
</feature>
<dbReference type="PANTHER" id="PTHR30294:SF47">
    <property type="entry name" value="INNER MEMBRANE TRANSPORT PERMEASE YHHJ"/>
    <property type="match status" value="1"/>
</dbReference>
<accession>A0A134B9S6</accession>
<evidence type="ECO:0000313" key="8">
    <source>
        <dbReference type="EMBL" id="KXB76692.1"/>
    </source>
</evidence>
<proteinExistence type="predicted"/>
<keyword evidence="9" id="KW-1185">Reference proteome</keyword>
<dbReference type="EMBL" id="LSDK01000057">
    <property type="protein sequence ID" value="KXB76692.1"/>
    <property type="molecule type" value="Genomic_DNA"/>
</dbReference>
<dbReference type="PATRIC" id="fig|322095.3.peg.792"/>
<dbReference type="RefSeq" id="WP_060935213.1">
    <property type="nucleotide sequence ID" value="NZ_KQ960437.1"/>
</dbReference>
<dbReference type="PANTHER" id="PTHR30294">
    <property type="entry name" value="MEMBRANE COMPONENT OF ABC TRANSPORTER YHHJ-RELATED"/>
    <property type="match status" value="1"/>
</dbReference>
<evidence type="ECO:0000256" key="3">
    <source>
        <dbReference type="ARBA" id="ARBA00022692"/>
    </source>
</evidence>
<dbReference type="OrthoDB" id="9811522at2"/>
<dbReference type="InterPro" id="IPR013525">
    <property type="entry name" value="ABC2_TM"/>
</dbReference>
<keyword evidence="4 6" id="KW-1133">Transmembrane helix</keyword>
<dbReference type="GO" id="GO:0005886">
    <property type="term" value="C:plasma membrane"/>
    <property type="evidence" value="ECO:0007669"/>
    <property type="project" value="UniProtKB-SubCell"/>
</dbReference>
<dbReference type="STRING" id="322095.HMPREF3185_00803"/>
<evidence type="ECO:0000256" key="4">
    <source>
        <dbReference type="ARBA" id="ARBA00022989"/>
    </source>
</evidence>
<sequence>MSTPKTGLGAVLRRELRYLTTRPIYLFAIFGAPLLVTFMLLYMMGGGLPTNMPVAVVDEDHTPTSRALTRSLDAFQSSEVALEATSMPEALEAMRRGEVYAIFHIPSGLQAGAGSARQPKLHYYTNSAYLMAGSFTFRDMKMLSELASAKVGLQTGQAKGKTMEEIMATVQPIVVRNEVMSNPWLNYSAYLTTTILPGILQLMILLLTSYSIGLEIKRGTASEWLRLAKGSMSRALIGKLLPQTILFVLSGWIIQGILYGWMGYPLQSGWAPMALAMLFLVLAAQALGIFFISLIPVLRMGMSLGSLLGMLSFSISGMSIPVSSMIAPMQTLAYIFPLRYYFRIGISQALIGAPFADSLPQYIGLLAFLFLPLIMLPRLRKYLLNVGYIA</sequence>
<keyword evidence="3 6" id="KW-0812">Transmembrane</keyword>
<feature type="domain" description="ABC-2 type transporter transmembrane" evidence="7">
    <location>
        <begin position="25"/>
        <end position="374"/>
    </location>
</feature>
<dbReference type="InterPro" id="IPR051449">
    <property type="entry name" value="ABC-2_transporter_component"/>
</dbReference>
<dbReference type="Proteomes" id="UP000070224">
    <property type="component" value="Unassembled WGS sequence"/>
</dbReference>
<evidence type="ECO:0000256" key="1">
    <source>
        <dbReference type="ARBA" id="ARBA00004651"/>
    </source>
</evidence>
<dbReference type="Gene3D" id="3.40.1710.10">
    <property type="entry name" value="abc type-2 transporter like domain"/>
    <property type="match status" value="1"/>
</dbReference>
<organism evidence="8 9">
    <name type="scientific">Porphyromonas somerae</name>
    <dbReference type="NCBI Taxonomy" id="322095"/>
    <lineage>
        <taxon>Bacteria</taxon>
        <taxon>Pseudomonadati</taxon>
        <taxon>Bacteroidota</taxon>
        <taxon>Bacteroidia</taxon>
        <taxon>Bacteroidales</taxon>
        <taxon>Porphyromonadaceae</taxon>
        <taxon>Porphyromonas</taxon>
    </lineage>
</organism>
<gene>
    <name evidence="8" type="ORF">HMPREF3185_00803</name>
</gene>
<feature type="transmembrane region" description="Helical" evidence="6">
    <location>
        <begin position="187"/>
        <end position="208"/>
    </location>
</feature>
<protein>
    <submittedName>
        <fullName evidence="8">ABC-2 type transporter</fullName>
    </submittedName>
</protein>
<keyword evidence="2" id="KW-1003">Cell membrane</keyword>
<dbReference type="AlphaFoldDB" id="A0A134B9S6"/>
<feature type="transmembrane region" description="Helical" evidence="6">
    <location>
        <begin position="274"/>
        <end position="295"/>
    </location>
</feature>
<evidence type="ECO:0000259" key="7">
    <source>
        <dbReference type="Pfam" id="PF12698"/>
    </source>
</evidence>
<dbReference type="Pfam" id="PF12698">
    <property type="entry name" value="ABC2_membrane_3"/>
    <property type="match status" value="1"/>
</dbReference>
<feature type="transmembrane region" description="Helical" evidence="6">
    <location>
        <begin position="24"/>
        <end position="44"/>
    </location>
</feature>
<dbReference type="GO" id="GO:0140359">
    <property type="term" value="F:ABC-type transporter activity"/>
    <property type="evidence" value="ECO:0007669"/>
    <property type="project" value="InterPro"/>
</dbReference>
<comment type="caution">
    <text evidence="8">The sequence shown here is derived from an EMBL/GenBank/DDBJ whole genome shotgun (WGS) entry which is preliminary data.</text>
</comment>